<name>A0ABV0PSB7_9TELE</name>
<organism evidence="1 2">
    <name type="scientific">Goodea atripinnis</name>
    <dbReference type="NCBI Taxonomy" id="208336"/>
    <lineage>
        <taxon>Eukaryota</taxon>
        <taxon>Metazoa</taxon>
        <taxon>Chordata</taxon>
        <taxon>Craniata</taxon>
        <taxon>Vertebrata</taxon>
        <taxon>Euteleostomi</taxon>
        <taxon>Actinopterygii</taxon>
        <taxon>Neopterygii</taxon>
        <taxon>Teleostei</taxon>
        <taxon>Neoteleostei</taxon>
        <taxon>Acanthomorphata</taxon>
        <taxon>Ovalentaria</taxon>
        <taxon>Atherinomorphae</taxon>
        <taxon>Cyprinodontiformes</taxon>
        <taxon>Goodeidae</taxon>
        <taxon>Goodea</taxon>
    </lineage>
</organism>
<comment type="caution">
    <text evidence="1">The sequence shown here is derived from an EMBL/GenBank/DDBJ whole genome shotgun (WGS) entry which is preliminary data.</text>
</comment>
<protein>
    <submittedName>
        <fullName evidence="1">Uncharacterized protein</fullName>
    </submittedName>
</protein>
<accession>A0ABV0PSB7</accession>
<dbReference type="EMBL" id="JAHRIO010083805">
    <property type="protein sequence ID" value="MEQ2186410.1"/>
    <property type="molecule type" value="Genomic_DNA"/>
</dbReference>
<keyword evidence="2" id="KW-1185">Reference proteome</keyword>
<reference evidence="1 2" key="1">
    <citation type="submission" date="2021-06" db="EMBL/GenBank/DDBJ databases">
        <authorList>
            <person name="Palmer J.M."/>
        </authorList>
    </citation>
    <scope>NUCLEOTIDE SEQUENCE [LARGE SCALE GENOMIC DNA]</scope>
    <source>
        <strain evidence="1 2">GA_2019</strain>
        <tissue evidence="1">Muscle</tissue>
    </source>
</reference>
<feature type="non-terminal residue" evidence="1">
    <location>
        <position position="1"/>
    </location>
</feature>
<sequence>PFQEASNQAMKQFKVDLQKYEAQLTPAQLQQQVMEKRQKMAKRKAIRKKRVRRSCFLGQIEICLDCRVSGKRLEKSEI</sequence>
<evidence type="ECO:0000313" key="1">
    <source>
        <dbReference type="EMBL" id="MEQ2186410.1"/>
    </source>
</evidence>
<dbReference type="Proteomes" id="UP001476798">
    <property type="component" value="Unassembled WGS sequence"/>
</dbReference>
<gene>
    <name evidence="1" type="ORF">GOODEAATRI_028162</name>
</gene>
<proteinExistence type="predicted"/>
<evidence type="ECO:0000313" key="2">
    <source>
        <dbReference type="Proteomes" id="UP001476798"/>
    </source>
</evidence>